<name>A0AAU9CZX4_9LACO</name>
<feature type="domain" description="DUF4931" evidence="2">
    <location>
        <begin position="128"/>
        <end position="245"/>
    </location>
</feature>
<dbReference type="Proteomes" id="UP001321804">
    <property type="component" value="Chromosome"/>
</dbReference>
<dbReference type="EMBL" id="AP026801">
    <property type="protein sequence ID" value="BDR55565.1"/>
    <property type="molecule type" value="Genomic_DNA"/>
</dbReference>
<evidence type="ECO:0000313" key="4">
    <source>
        <dbReference type="Proteomes" id="UP001321804"/>
    </source>
</evidence>
<evidence type="ECO:0000259" key="2">
    <source>
        <dbReference type="Pfam" id="PF20956"/>
    </source>
</evidence>
<dbReference type="InterPro" id="IPR049285">
    <property type="entry name" value="DUF4931_C"/>
</dbReference>
<evidence type="ECO:0000313" key="3">
    <source>
        <dbReference type="EMBL" id="BDR55565.1"/>
    </source>
</evidence>
<accession>A0AAU9CZX4</accession>
<dbReference type="Pfam" id="PF20956">
    <property type="entry name" value="DUF4931_C"/>
    <property type="match status" value="1"/>
</dbReference>
<gene>
    <name evidence="3" type="ORF">KIMC2_01270</name>
</gene>
<dbReference type="InterPro" id="IPR036265">
    <property type="entry name" value="HIT-like_sf"/>
</dbReference>
<dbReference type="SUPFAM" id="SSF54197">
    <property type="entry name" value="HIT-like"/>
    <property type="match status" value="1"/>
</dbReference>
<protein>
    <submittedName>
        <fullName evidence="3">DUF4931 domain-containing protein</fullName>
    </submittedName>
</protein>
<dbReference type="InterPro" id="IPR012361">
    <property type="entry name" value="GalT_short"/>
</dbReference>
<dbReference type="Pfam" id="PF16285">
    <property type="entry name" value="DUF4931_N"/>
    <property type="match status" value="1"/>
</dbReference>
<feature type="domain" description="DUF4931" evidence="1">
    <location>
        <begin position="6"/>
        <end position="124"/>
    </location>
</feature>
<dbReference type="Gene3D" id="3.30.428.10">
    <property type="entry name" value="HIT-like"/>
    <property type="match status" value="1"/>
</dbReference>
<dbReference type="RefSeq" id="WP_317697000.1">
    <property type="nucleotide sequence ID" value="NZ_AP026801.1"/>
</dbReference>
<organism evidence="3 4">
    <name type="scientific">Xylocopilactobacillus apis</name>
    <dbReference type="NCBI Taxonomy" id="2932183"/>
    <lineage>
        <taxon>Bacteria</taxon>
        <taxon>Bacillati</taxon>
        <taxon>Bacillota</taxon>
        <taxon>Bacilli</taxon>
        <taxon>Lactobacillales</taxon>
        <taxon>Lactobacillaceae</taxon>
        <taxon>Xylocopilactobacillus</taxon>
    </lineage>
</organism>
<dbReference type="PIRSF" id="PIRSF031505">
    <property type="entry name" value="GalT_short"/>
    <property type="match status" value="1"/>
</dbReference>
<evidence type="ECO:0000259" key="1">
    <source>
        <dbReference type="Pfam" id="PF16285"/>
    </source>
</evidence>
<reference evidence="3 4" key="1">
    <citation type="journal article" date="2023" name="Microbiol. Spectr.">
        <title>Symbiosis of Carpenter Bees with Uncharacterized Lactic Acid Bacteria Showing NAD Auxotrophy.</title>
        <authorList>
            <person name="Kawasaki S."/>
            <person name="Ozawa K."/>
            <person name="Mori T."/>
            <person name="Yamamoto A."/>
            <person name="Ito M."/>
            <person name="Ohkuma M."/>
            <person name="Sakamoto M."/>
            <person name="Matsutani M."/>
        </authorList>
    </citation>
    <scope>NUCLEOTIDE SEQUENCE [LARGE SCALE GENOMIC DNA]</scope>
    <source>
        <strain evidence="3 4">KimC2</strain>
    </source>
</reference>
<dbReference type="KEGG" id="xak:KIMC2_01270"/>
<keyword evidence="4" id="KW-1185">Reference proteome</keyword>
<proteinExistence type="predicted"/>
<dbReference type="AlphaFoldDB" id="A0AAU9CZX4"/>
<dbReference type="InterPro" id="IPR046322">
    <property type="entry name" value="DUF4931"/>
</dbReference>
<sequence length="259" mass="30113">MNLVFQPQIAKEKPNRNSVCPFCDVNNLQNILAQDDDRIWLVNKYRTIKEAWQTIIIESSQHDGDIINYTKIQNRKIFNFAIDKWQEVINSNKYQSVLLFKNFGPRSGGSLAHPHMQIVGLNQINVLDQVSFQNVTGLTVWQREKVEVNISTEPLVGFLELNILLDNREDLALFADAVQIVVQYLMDDYMDGRYDSYNLFFYQFDKTIAVKVMLRHITSPYFVGYRITQVNDDESLDKVKKSLAAKLNVINYSSSFKHF</sequence>